<sequence length="116" mass="11883">MKKLAFASLVLALSVSAAEAAPCVYDMTPLPVTQGIVSGITPTGVKLRDGTTVILPDELLAGVRLNQKLAVRGLVSTTTHTVQALALEGNPPVCPSAPTIPRGPFAGSPAYDAIHP</sequence>
<dbReference type="RefSeq" id="WP_041110892.1">
    <property type="nucleotide sequence ID" value="NZ_CP004373.1"/>
</dbReference>
<protein>
    <submittedName>
        <fullName evidence="2">Uncharacterized protein</fullName>
    </submittedName>
</protein>
<dbReference type="EMBL" id="CP004373">
    <property type="protein sequence ID" value="AHK70362.1"/>
    <property type="molecule type" value="Genomic_DNA"/>
</dbReference>
<evidence type="ECO:0000256" key="1">
    <source>
        <dbReference type="SAM" id="SignalP"/>
    </source>
</evidence>
<dbReference type="GeneID" id="56904690"/>
<evidence type="ECO:0000313" key="2">
    <source>
        <dbReference type="EMBL" id="AHK70362.1"/>
    </source>
</evidence>
<accession>A0A067Z2T2</accession>
<proteinExistence type="predicted"/>
<dbReference type="AlphaFoldDB" id="A0A067Z2T2"/>
<evidence type="ECO:0000313" key="3">
    <source>
        <dbReference type="Proteomes" id="UP000031656"/>
    </source>
</evidence>
<dbReference type="Proteomes" id="UP000031656">
    <property type="component" value="Chromosome"/>
</dbReference>
<dbReference type="KEGG" id="goy:GLS_c04450"/>
<reference evidence="2 3" key="1">
    <citation type="journal article" date="2015" name="Appl. Microbiol. Biotechnol.">
        <title>The consequence of an additional NADH dehydrogenase paralog on the growth of Gluconobacter oxydans DSM3504.</title>
        <authorList>
            <person name="Kostner D."/>
            <person name="Luchterhand B."/>
            <person name="Junker A."/>
            <person name="Volland S."/>
            <person name="Daniel R."/>
            <person name="Buchs J."/>
            <person name="Liebl W."/>
            <person name="Ehrenreich A."/>
        </authorList>
    </citation>
    <scope>NUCLEOTIDE SEQUENCE [LARGE SCALE GENOMIC DNA]</scope>
    <source>
        <strain evidence="2">DSM 3504</strain>
    </source>
</reference>
<feature type="signal peptide" evidence="1">
    <location>
        <begin position="1"/>
        <end position="20"/>
    </location>
</feature>
<dbReference type="HOGENOM" id="CLU_2093380_0_0_5"/>
<name>A0A067Z2T2_GLUOY</name>
<feature type="chain" id="PRO_5001650454" evidence="1">
    <location>
        <begin position="21"/>
        <end position="116"/>
    </location>
</feature>
<keyword evidence="1" id="KW-0732">Signal</keyword>
<gene>
    <name evidence="2" type="ORF">GLS_c04450</name>
</gene>
<organism evidence="2 3">
    <name type="scientific">Gluconobacter oxydans DSM 3504</name>
    <dbReference type="NCBI Taxonomy" id="1288313"/>
    <lineage>
        <taxon>Bacteria</taxon>
        <taxon>Pseudomonadati</taxon>
        <taxon>Pseudomonadota</taxon>
        <taxon>Alphaproteobacteria</taxon>
        <taxon>Acetobacterales</taxon>
        <taxon>Acetobacteraceae</taxon>
        <taxon>Gluconobacter</taxon>
    </lineage>
</organism>